<gene>
    <name evidence="2" type="ORF">CCAP1982_LOCUS4720</name>
</gene>
<dbReference type="EMBL" id="CAJHJT010000001">
    <property type="protein sequence ID" value="CAD6996014.1"/>
    <property type="molecule type" value="Genomic_DNA"/>
</dbReference>
<reference evidence="2" key="1">
    <citation type="submission" date="2020-11" db="EMBL/GenBank/DDBJ databases">
        <authorList>
            <person name="Whitehead M."/>
        </authorList>
    </citation>
    <scope>NUCLEOTIDE SEQUENCE</scope>
    <source>
        <strain evidence="2">EGII</strain>
    </source>
</reference>
<accession>A0A811UAU5</accession>
<sequence length="112" mass="11719">MANNTTPGGGVTGITTFLSNDGCAAGLQSFESRPISVQVEDKLQQQNKQQQPTHNTEREAGNARNGKYINTNTISTPTLMNLAGHQSASVHNNTIQMAAAATAPTVVAPAIE</sequence>
<dbReference type="AlphaFoldDB" id="A0A811UAU5"/>
<name>A0A811UAU5_CERCA</name>
<dbReference type="OrthoDB" id="3200163at2759"/>
<dbReference type="Proteomes" id="UP000606786">
    <property type="component" value="Unassembled WGS sequence"/>
</dbReference>
<evidence type="ECO:0000313" key="2">
    <source>
        <dbReference type="EMBL" id="CAD6996014.1"/>
    </source>
</evidence>
<evidence type="ECO:0000313" key="3">
    <source>
        <dbReference type="Proteomes" id="UP000606786"/>
    </source>
</evidence>
<protein>
    <submittedName>
        <fullName evidence="2">(Mediterranean fruit fly) hypothetical protein</fullName>
    </submittedName>
</protein>
<evidence type="ECO:0000256" key="1">
    <source>
        <dbReference type="SAM" id="MobiDB-lite"/>
    </source>
</evidence>
<keyword evidence="3" id="KW-1185">Reference proteome</keyword>
<proteinExistence type="predicted"/>
<feature type="region of interest" description="Disordered" evidence="1">
    <location>
        <begin position="35"/>
        <end position="72"/>
    </location>
</feature>
<organism evidence="2 3">
    <name type="scientific">Ceratitis capitata</name>
    <name type="common">Mediterranean fruit fly</name>
    <name type="synonym">Tephritis capitata</name>
    <dbReference type="NCBI Taxonomy" id="7213"/>
    <lineage>
        <taxon>Eukaryota</taxon>
        <taxon>Metazoa</taxon>
        <taxon>Ecdysozoa</taxon>
        <taxon>Arthropoda</taxon>
        <taxon>Hexapoda</taxon>
        <taxon>Insecta</taxon>
        <taxon>Pterygota</taxon>
        <taxon>Neoptera</taxon>
        <taxon>Endopterygota</taxon>
        <taxon>Diptera</taxon>
        <taxon>Brachycera</taxon>
        <taxon>Muscomorpha</taxon>
        <taxon>Tephritoidea</taxon>
        <taxon>Tephritidae</taxon>
        <taxon>Ceratitis</taxon>
        <taxon>Ceratitis</taxon>
    </lineage>
</organism>
<comment type="caution">
    <text evidence="2">The sequence shown here is derived from an EMBL/GenBank/DDBJ whole genome shotgun (WGS) entry which is preliminary data.</text>
</comment>